<feature type="transmembrane region" description="Helical" evidence="1">
    <location>
        <begin position="189"/>
        <end position="208"/>
    </location>
</feature>
<evidence type="ECO:0000256" key="1">
    <source>
        <dbReference type="SAM" id="Phobius"/>
    </source>
</evidence>
<feature type="transmembrane region" description="Helical" evidence="1">
    <location>
        <begin position="12"/>
        <end position="35"/>
    </location>
</feature>
<protein>
    <submittedName>
        <fullName evidence="2">Uncharacterized protein</fullName>
    </submittedName>
</protein>
<keyword evidence="3" id="KW-1185">Reference proteome</keyword>
<keyword evidence="1" id="KW-0472">Membrane</keyword>
<dbReference type="InterPro" id="IPR051790">
    <property type="entry name" value="Cytochrome_c-biogenesis_DsbD"/>
</dbReference>
<name>A0A2V2N5R1_9EURY</name>
<evidence type="ECO:0000313" key="3">
    <source>
        <dbReference type="Proteomes" id="UP000245934"/>
    </source>
</evidence>
<dbReference type="InterPro" id="IPR036249">
    <property type="entry name" value="Thioredoxin-like_sf"/>
</dbReference>
<feature type="transmembrane region" description="Helical" evidence="1">
    <location>
        <begin position="299"/>
        <end position="327"/>
    </location>
</feature>
<feature type="transmembrane region" description="Helical" evidence="1">
    <location>
        <begin position="246"/>
        <end position="265"/>
    </location>
</feature>
<feature type="transmembrane region" description="Helical" evidence="1">
    <location>
        <begin position="339"/>
        <end position="360"/>
    </location>
</feature>
<proteinExistence type="predicted"/>
<dbReference type="AlphaFoldDB" id="A0A2V2N5R1"/>
<gene>
    <name evidence="2" type="ORF">DLD82_06095</name>
</gene>
<reference evidence="2 3" key="1">
    <citation type="submission" date="2018-05" db="EMBL/GenBank/DDBJ databases">
        <title>Draft genome of Methanospirillum stamsii Pt1.</title>
        <authorList>
            <person name="Dueholm M.S."/>
            <person name="Nielsen P.H."/>
            <person name="Bakmann L.F."/>
            <person name="Otzen D.E."/>
        </authorList>
    </citation>
    <scope>NUCLEOTIDE SEQUENCE [LARGE SCALE GENOMIC DNA]</scope>
    <source>
        <strain evidence="2 3">Pt1</strain>
    </source>
</reference>
<comment type="caution">
    <text evidence="2">The sequence shown here is derived from an EMBL/GenBank/DDBJ whole genome shotgun (WGS) entry which is preliminary data.</text>
</comment>
<accession>A0A2V2N5R1</accession>
<dbReference type="SUPFAM" id="SSF52833">
    <property type="entry name" value="Thioredoxin-like"/>
    <property type="match status" value="1"/>
</dbReference>
<organism evidence="2 3">
    <name type="scientific">Methanospirillum stamsii</name>
    <dbReference type="NCBI Taxonomy" id="1277351"/>
    <lineage>
        <taxon>Archaea</taxon>
        <taxon>Methanobacteriati</taxon>
        <taxon>Methanobacteriota</taxon>
        <taxon>Stenosarchaea group</taxon>
        <taxon>Methanomicrobia</taxon>
        <taxon>Methanomicrobiales</taxon>
        <taxon>Methanospirillaceae</taxon>
        <taxon>Methanospirillum</taxon>
    </lineage>
</organism>
<dbReference type="PANTHER" id="PTHR31272:SF9">
    <property type="entry name" value="BLL1027 PROTEIN"/>
    <property type="match status" value="1"/>
</dbReference>
<dbReference type="PROSITE" id="PS51354">
    <property type="entry name" value="GLUTAREDOXIN_2"/>
    <property type="match status" value="1"/>
</dbReference>
<sequence>MTRCNYRLIGKISFACIITVFFFFITAAVSGSVYLKNGTEITEDNAYITILQDQNTTSENFSITFFYNTHCGACHTAMSYLDDYQELNPGVVISYYDLFNSTENRELFEGIKKEYNRQYASVPIIFMGNAVLEGAGAIRTNFEPLVSGYAGKNSPGFSSPTPQAVISPVSSGHEGISIPLIVGAGLLDGINPCAFAVLVILLIYLMSLGSRKQMILAGIVYSSAVFFFYFLSGVGLFTIIQTTGLVKAFSFLAAVFAIIAGILMIKDAFYPGKGPSLAIPEARKGTISRYIEKSSIPSAFILGILVGMFELPCTGGIYLAILSMISLRMDIGSGLGYLLIYNLAFIIPLLVIIGLVAWGLPPERVNEFRVEQRRVIRIIIGCVMFFFAAIILLELF</sequence>
<dbReference type="PANTHER" id="PTHR31272">
    <property type="entry name" value="CYTOCHROME C-TYPE BIOGENESIS PROTEIN HI_1454-RELATED"/>
    <property type="match status" value="1"/>
</dbReference>
<keyword evidence="1" id="KW-1133">Transmembrane helix</keyword>
<keyword evidence="1" id="KW-0812">Transmembrane</keyword>
<dbReference type="EMBL" id="QGMZ01000012">
    <property type="protein sequence ID" value="PWR75149.1"/>
    <property type="molecule type" value="Genomic_DNA"/>
</dbReference>
<evidence type="ECO:0000313" key="2">
    <source>
        <dbReference type="EMBL" id="PWR75149.1"/>
    </source>
</evidence>
<feature type="transmembrane region" description="Helical" evidence="1">
    <location>
        <begin position="375"/>
        <end position="393"/>
    </location>
</feature>
<dbReference type="Proteomes" id="UP000245934">
    <property type="component" value="Unassembled WGS sequence"/>
</dbReference>
<dbReference type="Gene3D" id="3.40.30.10">
    <property type="entry name" value="Glutaredoxin"/>
    <property type="match status" value="1"/>
</dbReference>
<feature type="transmembrane region" description="Helical" evidence="1">
    <location>
        <begin position="215"/>
        <end position="240"/>
    </location>
</feature>